<dbReference type="Proteomes" id="UP001352852">
    <property type="component" value="Unassembled WGS sequence"/>
</dbReference>
<feature type="compositionally biased region" description="Polar residues" evidence="1">
    <location>
        <begin position="87"/>
        <end position="113"/>
    </location>
</feature>
<evidence type="ECO:0000313" key="3">
    <source>
        <dbReference type="Proteomes" id="UP001352852"/>
    </source>
</evidence>
<accession>A0ABU7DAP3</accession>
<keyword evidence="3" id="KW-1185">Reference proteome</keyword>
<feature type="compositionally biased region" description="Polar residues" evidence="1">
    <location>
        <begin position="120"/>
        <end position="134"/>
    </location>
</feature>
<gene>
    <name evidence="2" type="ORF">CHARACLAT_018005</name>
</gene>
<feature type="region of interest" description="Disordered" evidence="1">
    <location>
        <begin position="77"/>
        <end position="195"/>
    </location>
</feature>
<feature type="compositionally biased region" description="Basic and acidic residues" evidence="1">
    <location>
        <begin position="138"/>
        <end position="150"/>
    </location>
</feature>
<evidence type="ECO:0000256" key="1">
    <source>
        <dbReference type="SAM" id="MobiDB-lite"/>
    </source>
</evidence>
<protein>
    <submittedName>
        <fullName evidence="2">Uncharacterized protein</fullName>
    </submittedName>
</protein>
<evidence type="ECO:0000313" key="2">
    <source>
        <dbReference type="EMBL" id="MED6271225.1"/>
    </source>
</evidence>
<organism evidence="2 3">
    <name type="scientific">Characodon lateralis</name>
    <dbReference type="NCBI Taxonomy" id="208331"/>
    <lineage>
        <taxon>Eukaryota</taxon>
        <taxon>Metazoa</taxon>
        <taxon>Chordata</taxon>
        <taxon>Craniata</taxon>
        <taxon>Vertebrata</taxon>
        <taxon>Euteleostomi</taxon>
        <taxon>Actinopterygii</taxon>
        <taxon>Neopterygii</taxon>
        <taxon>Teleostei</taxon>
        <taxon>Neoteleostei</taxon>
        <taxon>Acanthomorphata</taxon>
        <taxon>Ovalentaria</taxon>
        <taxon>Atherinomorphae</taxon>
        <taxon>Cyprinodontiformes</taxon>
        <taxon>Goodeidae</taxon>
        <taxon>Characodon</taxon>
    </lineage>
</organism>
<dbReference type="EMBL" id="JAHUTJ010017943">
    <property type="protein sequence ID" value="MED6271225.1"/>
    <property type="molecule type" value="Genomic_DNA"/>
</dbReference>
<comment type="caution">
    <text evidence="2">The sequence shown here is derived from an EMBL/GenBank/DDBJ whole genome shotgun (WGS) entry which is preliminary data.</text>
</comment>
<proteinExistence type="predicted"/>
<sequence length="460" mass="51100">MGERWISEGYAKKPLHTLSPKNRWCLEDLNSSVLAYMTETLGYSVSEVLDVVTTNRPSALMASYHLLLNKFNRSHKGTKAGKKLENNDWTPSSKTTWKNKSNTESKTQSQSAPKNEKSLKQFNKSLKVQQTSKSQNRRTTDLHTKGHHEDDENCPPSPALPHLPHSASPPLPSRHPSPLLYPVPPSADDGTSDEEVTISVNTRETLFPEVSVFGERELVHLSPPKGSTSQLCDSAPCHVPIPAEPIRNSIASRPIRHTHLLRTTQSDGAADPGSDCFQEKYHQENSHHLSINERLEKLQMFYTSEKNAISPRMLLEAGPILSPDRGYLGSSQTTQMSPSHCLPRLHNVGLKDGRGRKVTWAGLSRPGPPRLLVNGSKLPVFPSQRHPLIMKSLGQERARRKELTVAGSVQAGEGVDGDKRNSVQLLSSPQQWVADLNLPLLPVTLQGKTDRKNQLHTMDY</sequence>
<name>A0ABU7DAP3_9TELE</name>
<feature type="compositionally biased region" description="Pro residues" evidence="1">
    <location>
        <begin position="155"/>
        <end position="185"/>
    </location>
</feature>
<reference evidence="2 3" key="1">
    <citation type="submission" date="2021-06" db="EMBL/GenBank/DDBJ databases">
        <authorList>
            <person name="Palmer J.M."/>
        </authorList>
    </citation>
    <scope>NUCLEOTIDE SEQUENCE [LARGE SCALE GENOMIC DNA]</scope>
    <source>
        <strain evidence="2 3">CL_MEX2019</strain>
        <tissue evidence="2">Muscle</tissue>
    </source>
</reference>